<dbReference type="InterPro" id="IPR002821">
    <property type="entry name" value="Hydantoinase_A"/>
</dbReference>
<dbReference type="InterPro" id="IPR045079">
    <property type="entry name" value="Oxoprolinase-like"/>
</dbReference>
<keyword evidence="4" id="KW-0436">Ligase</keyword>
<accession>A0A1H0ATR0</accession>
<dbReference type="GO" id="GO:0016874">
    <property type="term" value="F:ligase activity"/>
    <property type="evidence" value="ECO:0007669"/>
    <property type="project" value="UniProtKB-KW"/>
</dbReference>
<proteinExistence type="predicted"/>
<dbReference type="GO" id="GO:0005829">
    <property type="term" value="C:cytosol"/>
    <property type="evidence" value="ECO:0007669"/>
    <property type="project" value="TreeGrafter"/>
</dbReference>
<dbReference type="Proteomes" id="UP000182470">
    <property type="component" value="Chromosome I"/>
</dbReference>
<dbReference type="InterPro" id="IPR008040">
    <property type="entry name" value="Hydant_A_N"/>
</dbReference>
<evidence type="ECO:0000259" key="3">
    <source>
        <dbReference type="Pfam" id="PF19278"/>
    </source>
</evidence>
<protein>
    <submittedName>
        <fullName evidence="4">Acetophenone carboxylase gamma subunit</fullName>
        <ecNumber evidence="4">6.4.1.8</ecNumber>
    </submittedName>
    <submittedName>
        <fullName evidence="5">N-methylhydantoinase A</fullName>
    </submittedName>
</protein>
<reference evidence="5 6" key="2">
    <citation type="submission" date="2016-10" db="EMBL/GenBank/DDBJ databases">
        <authorList>
            <person name="de Groot N.N."/>
        </authorList>
    </citation>
    <scope>NUCLEOTIDE SEQUENCE [LARGE SCALE GENOMIC DNA]</scope>
    <source>
        <strain evidence="5 6">BS2772</strain>
    </source>
</reference>
<dbReference type="EMBL" id="JXDI01000002">
    <property type="protein sequence ID" value="KAF2407482.1"/>
    <property type="molecule type" value="Genomic_DNA"/>
</dbReference>
<feature type="domain" description="Hydantoinase A/oxoprolinase" evidence="1">
    <location>
        <begin position="208"/>
        <end position="500"/>
    </location>
</feature>
<dbReference type="PANTHER" id="PTHR11365">
    <property type="entry name" value="5-OXOPROLINASE RELATED"/>
    <property type="match status" value="1"/>
</dbReference>
<dbReference type="Pfam" id="PF19278">
    <property type="entry name" value="Hydant_A_C"/>
    <property type="match status" value="1"/>
</dbReference>
<evidence type="ECO:0000259" key="1">
    <source>
        <dbReference type="Pfam" id="PF01968"/>
    </source>
</evidence>
<evidence type="ECO:0000313" key="6">
    <source>
        <dbReference type="Proteomes" id="UP000182470"/>
    </source>
</evidence>
<dbReference type="InterPro" id="IPR049517">
    <property type="entry name" value="ACX-like_C"/>
</dbReference>
<organism evidence="5 6">
    <name type="scientific">Pseudomonas antarctica</name>
    <dbReference type="NCBI Taxonomy" id="219572"/>
    <lineage>
        <taxon>Bacteria</taxon>
        <taxon>Pseudomonadati</taxon>
        <taxon>Pseudomonadota</taxon>
        <taxon>Gammaproteobacteria</taxon>
        <taxon>Pseudomonadales</taxon>
        <taxon>Pseudomonadaceae</taxon>
        <taxon>Pseudomonas</taxon>
    </lineage>
</organism>
<dbReference type="GO" id="GO:0006749">
    <property type="term" value="P:glutathione metabolic process"/>
    <property type="evidence" value="ECO:0007669"/>
    <property type="project" value="TreeGrafter"/>
</dbReference>
<dbReference type="GO" id="GO:0017168">
    <property type="term" value="F:5-oxoprolinase (ATP-hydrolyzing) activity"/>
    <property type="evidence" value="ECO:0007669"/>
    <property type="project" value="TreeGrafter"/>
</dbReference>
<dbReference type="PANTHER" id="PTHR11365:SF23">
    <property type="entry name" value="HYPOTHETICAL 5-OXOPROLINASE (EUROFUNG)-RELATED"/>
    <property type="match status" value="1"/>
</dbReference>
<dbReference type="EC" id="6.4.1.8" evidence="4"/>
<dbReference type="EMBL" id="LT629704">
    <property type="protein sequence ID" value="SDN36496.1"/>
    <property type="molecule type" value="Genomic_DNA"/>
</dbReference>
<sequence>MGMDGKTVRVATDVGGTFTDLVYFENDPATGEQTIRFAKVDTTPPNFAQGVLNVIRKAEVDLARVDFLAHGTTVVINALTERRGVKTGLITTQGFRDVLEIARANRPDYFNLKWVKPAAFVPRYLRREITGRLHANGQERQALDLAQVAPIIEAFRADNVQAIAICLLHAYANPAHEQAVLNEVRRLWPHVSVVASHQITREWREYERSSTTVLSAYVQPIAARYLDDLATGLRDGGYKAPLYIMQSNCGIDSVEHARETPITMVESGPASGFWAAAELGRLIDEPNVLGLDIGGTTAKCALIRNGQVSIKTDYWIERDRINAGYPIMVPVVDLVEIGNGGGSVAWVDDFDKLHVGPHSAGAVPGPAAYGNGGTHITTTDANLMLGRINPEYFCGGNVTADMQAVLQGLNGLGQRLQLPADEIARGVVRLANDNMVNALKLVSLSRGHDPRELTLMAFGGGGALHAVALAQELGVQKVIVPRSASVFSAWGMTLSDLRRDLFINRFVETTSPAQLEQAQRFLDELTGAAREQFVAQAIAPQHVEVQVHCKLRYQNQEHSVEVLLGPHERIDAGWAVVEQRFHSLYEQHYTYNLQAPVEVIGFHLVAIAQIGKLAPQALPVTGRLVSEACKGRRRVDYAQEGIHEASLYDYALLEPMMTFYGPAIVEDAGTTVVVHPGNHVQVDRLGNLHILING</sequence>
<evidence type="ECO:0000313" key="5">
    <source>
        <dbReference type="EMBL" id="SDN36496.1"/>
    </source>
</evidence>
<dbReference type="Pfam" id="PF01968">
    <property type="entry name" value="Hydantoinase_A"/>
    <property type="match status" value="1"/>
</dbReference>
<keyword evidence="7" id="KW-1185">Reference proteome</keyword>
<dbReference type="Proteomes" id="UP000748067">
    <property type="component" value="Unassembled WGS sequence"/>
</dbReference>
<evidence type="ECO:0000313" key="4">
    <source>
        <dbReference type="EMBL" id="KAF2407482.1"/>
    </source>
</evidence>
<evidence type="ECO:0000313" key="7">
    <source>
        <dbReference type="Proteomes" id="UP000748067"/>
    </source>
</evidence>
<reference evidence="4 7" key="1">
    <citation type="submission" date="2015-01" db="EMBL/GenBank/DDBJ databases">
        <title>Genome Sequence of Pseudomonas antarctica CMS 35.</title>
        <authorList>
            <person name="Voget S."/>
            <person name="Chow J."/>
            <person name="Daniel R."/>
            <person name="Streit W."/>
        </authorList>
    </citation>
    <scope>NUCLEOTIDE SEQUENCE [LARGE SCALE GENOMIC DNA]</scope>
    <source>
        <strain evidence="4 7">CMS 35</strain>
    </source>
</reference>
<feature type="domain" description="Acetophenone carboxylase-like C-terminal" evidence="3">
    <location>
        <begin position="514"/>
        <end position="689"/>
    </location>
</feature>
<evidence type="ECO:0000259" key="2">
    <source>
        <dbReference type="Pfam" id="PF05378"/>
    </source>
</evidence>
<dbReference type="Pfam" id="PF05378">
    <property type="entry name" value="Hydant_A_N"/>
    <property type="match status" value="1"/>
</dbReference>
<dbReference type="AlphaFoldDB" id="A0A1H0ATR0"/>
<name>A0A1H0ATR0_9PSED</name>
<gene>
    <name evidence="4" type="primary">apc3</name>
    <name evidence="4" type="ORF">PSAN_44110</name>
    <name evidence="5" type="ORF">SAMN04490179_3864</name>
</gene>
<feature type="domain" description="Hydantoinase/oxoprolinase N-terminal" evidence="2">
    <location>
        <begin position="9"/>
        <end position="186"/>
    </location>
</feature>